<proteinExistence type="predicted"/>
<sequence>MPLATACHAALKHVSAQRTTFETKTSKEKSVISPDSHVGNREDVLVTTHITGNSELKQFTSNFLSLYCSELPSTLSLPSAQNEGASKRSVSPSILDVDNKNAKRICCISSENNSNINRKSNSEKRSITEGNTSGEARISLRKCNNAPVIVSTESETPGLTSTKLRVGDIPTQESDALKTHNELINSSGLGNGVCGSKPHKIFNECIATISDAGVVSTVGSLRKLGKDLDGEKSPMPVKHFDFAFDKKISMMYNLTEVTWTSRLLVAKELYPKIM</sequence>
<evidence type="ECO:0000313" key="2">
    <source>
        <dbReference type="Proteomes" id="UP001291623"/>
    </source>
</evidence>
<dbReference type="Proteomes" id="UP001291623">
    <property type="component" value="Unassembled WGS sequence"/>
</dbReference>
<reference evidence="1" key="1">
    <citation type="submission" date="2023-12" db="EMBL/GenBank/DDBJ databases">
        <title>Genome assembly of Anisodus tanguticus.</title>
        <authorList>
            <person name="Wang Y.-J."/>
        </authorList>
    </citation>
    <scope>NUCLEOTIDE SEQUENCE</scope>
    <source>
        <strain evidence="1">KB-2021</strain>
        <tissue evidence="1">Leaf</tissue>
    </source>
</reference>
<dbReference type="AlphaFoldDB" id="A0AAE1QSI7"/>
<gene>
    <name evidence="1" type="ORF">RND71_042485</name>
</gene>
<keyword evidence="2" id="KW-1185">Reference proteome</keyword>
<comment type="caution">
    <text evidence="1">The sequence shown here is derived from an EMBL/GenBank/DDBJ whole genome shotgun (WGS) entry which is preliminary data.</text>
</comment>
<accession>A0AAE1QSI7</accession>
<name>A0AAE1QSI7_9SOLA</name>
<protein>
    <submittedName>
        <fullName evidence="1">Uncharacterized protein</fullName>
    </submittedName>
</protein>
<organism evidence="1 2">
    <name type="scientific">Anisodus tanguticus</name>
    <dbReference type="NCBI Taxonomy" id="243964"/>
    <lineage>
        <taxon>Eukaryota</taxon>
        <taxon>Viridiplantae</taxon>
        <taxon>Streptophyta</taxon>
        <taxon>Embryophyta</taxon>
        <taxon>Tracheophyta</taxon>
        <taxon>Spermatophyta</taxon>
        <taxon>Magnoliopsida</taxon>
        <taxon>eudicotyledons</taxon>
        <taxon>Gunneridae</taxon>
        <taxon>Pentapetalae</taxon>
        <taxon>asterids</taxon>
        <taxon>lamiids</taxon>
        <taxon>Solanales</taxon>
        <taxon>Solanaceae</taxon>
        <taxon>Solanoideae</taxon>
        <taxon>Hyoscyameae</taxon>
        <taxon>Anisodus</taxon>
    </lineage>
</organism>
<evidence type="ECO:0000313" key="1">
    <source>
        <dbReference type="EMBL" id="KAK4337998.1"/>
    </source>
</evidence>
<dbReference type="EMBL" id="JAVYJV010000024">
    <property type="protein sequence ID" value="KAK4337998.1"/>
    <property type="molecule type" value="Genomic_DNA"/>
</dbReference>